<evidence type="ECO:0000313" key="5">
    <source>
        <dbReference type="Proteomes" id="UP000308489"/>
    </source>
</evidence>
<reference evidence="4 5" key="1">
    <citation type="submission" date="2019-05" db="EMBL/GenBank/DDBJ databases">
        <authorList>
            <consortium name="Pathogen Informatics"/>
        </authorList>
    </citation>
    <scope>NUCLEOTIDE SEQUENCE [LARGE SCALE GENOMIC DNA]</scope>
    <source>
        <strain evidence="4 5">NCTC503</strain>
    </source>
</reference>
<dbReference type="Pfam" id="PF00583">
    <property type="entry name" value="Acetyltransf_1"/>
    <property type="match status" value="1"/>
</dbReference>
<accession>A0A4U9RKE5</accession>
<dbReference type="RefSeq" id="WP_138210038.1">
    <property type="nucleotide sequence ID" value="NZ_CBCRUQ010000012.1"/>
</dbReference>
<keyword evidence="2" id="KW-0012">Acyltransferase</keyword>
<dbReference type="Gene3D" id="3.40.630.30">
    <property type="match status" value="1"/>
</dbReference>
<evidence type="ECO:0000259" key="3">
    <source>
        <dbReference type="PROSITE" id="PS51186"/>
    </source>
</evidence>
<feature type="domain" description="N-acetyltransferase" evidence="3">
    <location>
        <begin position="151"/>
        <end position="296"/>
    </location>
</feature>
<dbReference type="PANTHER" id="PTHR43420:SF12">
    <property type="entry name" value="N-ACETYLTRANSFERASE DOMAIN-CONTAINING PROTEIN"/>
    <property type="match status" value="1"/>
</dbReference>
<dbReference type="GO" id="GO:0016747">
    <property type="term" value="F:acyltransferase activity, transferring groups other than amino-acyl groups"/>
    <property type="evidence" value="ECO:0007669"/>
    <property type="project" value="InterPro"/>
</dbReference>
<gene>
    <name evidence="4" type="ORF">NCTC503_01375</name>
</gene>
<name>A0A4U9RKE5_HATHI</name>
<dbReference type="CDD" id="cd04301">
    <property type="entry name" value="NAT_SF"/>
    <property type="match status" value="1"/>
</dbReference>
<evidence type="ECO:0000313" key="4">
    <source>
        <dbReference type="EMBL" id="VTQ89310.1"/>
    </source>
</evidence>
<dbReference type="EMBL" id="LR590481">
    <property type="protein sequence ID" value="VTQ89310.1"/>
    <property type="molecule type" value="Genomic_DNA"/>
</dbReference>
<dbReference type="SUPFAM" id="SSF55729">
    <property type="entry name" value="Acyl-CoA N-acyltransferases (Nat)"/>
    <property type="match status" value="1"/>
</dbReference>
<keyword evidence="1 4" id="KW-0808">Transferase</keyword>
<dbReference type="AlphaFoldDB" id="A0A4U9RKE5"/>
<dbReference type="InterPro" id="IPR016181">
    <property type="entry name" value="Acyl_CoA_acyltransferase"/>
</dbReference>
<dbReference type="InterPro" id="IPR050680">
    <property type="entry name" value="YpeA/RimI_acetyltransf"/>
</dbReference>
<dbReference type="InterPro" id="IPR000182">
    <property type="entry name" value="GNAT_dom"/>
</dbReference>
<dbReference type="PROSITE" id="PS51186">
    <property type="entry name" value="GNAT"/>
    <property type="match status" value="1"/>
</dbReference>
<organism evidence="4 5">
    <name type="scientific">Hathewaya histolytica</name>
    <name type="common">Clostridium histolyticum</name>
    <dbReference type="NCBI Taxonomy" id="1498"/>
    <lineage>
        <taxon>Bacteria</taxon>
        <taxon>Bacillati</taxon>
        <taxon>Bacillota</taxon>
        <taxon>Clostridia</taxon>
        <taxon>Eubacteriales</taxon>
        <taxon>Clostridiaceae</taxon>
        <taxon>Hathewaya</taxon>
    </lineage>
</organism>
<dbReference type="KEGG" id="hhw:NCTC503_01375"/>
<evidence type="ECO:0000256" key="1">
    <source>
        <dbReference type="ARBA" id="ARBA00022679"/>
    </source>
</evidence>
<sequence>MVVWENIKKDNIEKLKQLNNYNKQFNALNKDFLNIYSRSNLFKRFFLRKKAKVLKYDNEIIGFIWVNSFKKIKCTINQFYTLSEINLEIIASDIWKIFNKSSGAMYKCEDNELNENLLSKLHFKKHKSIVEMELHLDALKKYIINQANTNVEIEYFEEGIHEQIRCNVQNAVFGNENRTPININDILEDEKQDYYIEGASLFLKLHGNYIGYGQLILEDDYLTIVNFGIVPEYRGKGYGKILLNELIELAFKICSEDKILKLKVHNINRTAINLYKSFGFKCYKKRSTWFIGKMES</sequence>
<protein>
    <submittedName>
        <fullName evidence="4">GNAT family acetyltransferase</fullName>
    </submittedName>
</protein>
<dbReference type="Proteomes" id="UP000308489">
    <property type="component" value="Chromosome 1"/>
</dbReference>
<dbReference type="OrthoDB" id="1910906at2"/>
<evidence type="ECO:0000256" key="2">
    <source>
        <dbReference type="ARBA" id="ARBA00023315"/>
    </source>
</evidence>
<proteinExistence type="predicted"/>
<dbReference type="PANTHER" id="PTHR43420">
    <property type="entry name" value="ACETYLTRANSFERASE"/>
    <property type="match status" value="1"/>
</dbReference>
<keyword evidence="5" id="KW-1185">Reference proteome</keyword>